<evidence type="ECO:0000256" key="1">
    <source>
        <dbReference type="SAM" id="SignalP"/>
    </source>
</evidence>
<keyword evidence="3" id="KW-1185">Reference proteome</keyword>
<evidence type="ECO:0000313" key="2">
    <source>
        <dbReference type="EMBL" id="MBD1392283.1"/>
    </source>
</evidence>
<accession>A0A926NN62</accession>
<evidence type="ECO:0000313" key="3">
    <source>
        <dbReference type="Proteomes" id="UP000619078"/>
    </source>
</evidence>
<dbReference type="InterPro" id="IPR025347">
    <property type="entry name" value="DUF4251"/>
</dbReference>
<dbReference type="AlphaFoldDB" id="A0A926NN62"/>
<protein>
    <submittedName>
        <fullName evidence="2">DUF4251 domain-containing protein</fullName>
    </submittedName>
</protein>
<gene>
    <name evidence="2" type="ORF">IDJ76_04150</name>
</gene>
<dbReference type="Gene3D" id="2.40.128.410">
    <property type="match status" value="1"/>
</dbReference>
<dbReference type="Pfam" id="PF14059">
    <property type="entry name" value="DUF4251"/>
    <property type="match status" value="1"/>
</dbReference>
<keyword evidence="1" id="KW-0732">Signal</keyword>
<organism evidence="2 3">
    <name type="scientific">Mucilaginibacter glaciei</name>
    <dbReference type="NCBI Taxonomy" id="2772109"/>
    <lineage>
        <taxon>Bacteria</taxon>
        <taxon>Pseudomonadati</taxon>
        <taxon>Bacteroidota</taxon>
        <taxon>Sphingobacteriia</taxon>
        <taxon>Sphingobacteriales</taxon>
        <taxon>Sphingobacteriaceae</taxon>
        <taxon>Mucilaginibacter</taxon>
    </lineage>
</organism>
<proteinExistence type="predicted"/>
<reference evidence="2" key="1">
    <citation type="submission" date="2020-09" db="EMBL/GenBank/DDBJ databases">
        <title>Novel species of Mucilaginibacter isolated from a glacier on the Tibetan Plateau.</title>
        <authorList>
            <person name="Liu Q."/>
            <person name="Xin Y.-H."/>
        </authorList>
    </citation>
    <scope>NUCLEOTIDE SEQUENCE</scope>
    <source>
        <strain evidence="2">ZB1P21</strain>
    </source>
</reference>
<feature type="chain" id="PRO_5037687599" evidence="1">
    <location>
        <begin position="24"/>
        <end position="171"/>
    </location>
</feature>
<name>A0A926NN62_9SPHI</name>
<comment type="caution">
    <text evidence="2">The sequence shown here is derived from an EMBL/GenBank/DDBJ whole genome shotgun (WGS) entry which is preliminary data.</text>
</comment>
<dbReference type="EMBL" id="JACWMX010000001">
    <property type="protein sequence ID" value="MBD1392283.1"/>
    <property type="molecule type" value="Genomic_DNA"/>
</dbReference>
<sequence>MKTLFKIVLISILSINLLDTASAQTEKQIRDAAKIAEGKEQLDNRTFTFQARYMYPLGGGQRYLNTDYDVRVTKDSVIAFLPYFGVAYSGAGYNSNEDNGIKFTSTKFDYKSELKKNGIRYVTIRINDSRTTNQLIFNISPNGYTDLSVNSKNRQNIRFDGMLNDKSKTKK</sequence>
<feature type="signal peptide" evidence="1">
    <location>
        <begin position="1"/>
        <end position="23"/>
    </location>
</feature>
<dbReference type="RefSeq" id="WP_191160998.1">
    <property type="nucleotide sequence ID" value="NZ_JACWMX010000001.1"/>
</dbReference>
<dbReference type="Proteomes" id="UP000619078">
    <property type="component" value="Unassembled WGS sequence"/>
</dbReference>